<reference evidence="3" key="5">
    <citation type="submission" date="2018-04" db="UniProtKB">
        <authorList>
            <consortium name="EnsemblFungi"/>
        </authorList>
    </citation>
    <scope>IDENTIFICATION</scope>
    <source>
        <strain evidence="3">R3-111a-1</strain>
    </source>
</reference>
<dbReference type="eggNOG" id="ENOG502S0B3">
    <property type="taxonomic scope" value="Eukaryota"/>
</dbReference>
<evidence type="ECO:0000313" key="4">
    <source>
        <dbReference type="Proteomes" id="UP000006039"/>
    </source>
</evidence>
<dbReference type="STRING" id="644352.J3PI88"/>
<dbReference type="PANTHER" id="PTHR35563">
    <property type="entry name" value="BARREL METAL-DEPENDENT HYDROLASE, PUTATIVE (AFU_ORTHOLOGUE AFUA_1G16240)-RELATED"/>
    <property type="match status" value="1"/>
</dbReference>
<dbReference type="Pfam" id="PF04909">
    <property type="entry name" value="Amidohydro_2"/>
    <property type="match status" value="1"/>
</dbReference>
<dbReference type="Gene3D" id="3.20.20.140">
    <property type="entry name" value="Metal-dependent hydrolases"/>
    <property type="match status" value="1"/>
</dbReference>
<keyword evidence="4" id="KW-1185">Reference proteome</keyword>
<dbReference type="VEuPathDB" id="FungiDB:GGTG_13216"/>
<dbReference type="OrthoDB" id="2135488at2759"/>
<feature type="domain" description="Amidohydrolase-related" evidence="1">
    <location>
        <begin position="14"/>
        <end position="291"/>
    </location>
</feature>
<name>J3PI88_GAET3</name>
<dbReference type="SUPFAM" id="SSF51556">
    <property type="entry name" value="Metallo-dependent hydrolases"/>
    <property type="match status" value="1"/>
</dbReference>
<dbReference type="InterPro" id="IPR052358">
    <property type="entry name" value="Aro_Compnd_Degr_Hydrolases"/>
</dbReference>
<dbReference type="HOGENOM" id="CLU_064039_1_0_1"/>
<dbReference type="GeneID" id="20353674"/>
<reference evidence="4" key="1">
    <citation type="submission" date="2010-07" db="EMBL/GenBank/DDBJ databases">
        <title>The genome sequence of Gaeumannomyces graminis var. tritici strain R3-111a-1.</title>
        <authorList>
            <consortium name="The Broad Institute Genome Sequencing Platform"/>
            <person name="Ma L.-J."/>
            <person name="Dead R."/>
            <person name="Young S."/>
            <person name="Zeng Q."/>
            <person name="Koehrsen M."/>
            <person name="Alvarado L."/>
            <person name="Berlin A."/>
            <person name="Chapman S.B."/>
            <person name="Chen Z."/>
            <person name="Freedman E."/>
            <person name="Gellesch M."/>
            <person name="Goldberg J."/>
            <person name="Griggs A."/>
            <person name="Gujja S."/>
            <person name="Heilman E.R."/>
            <person name="Heiman D."/>
            <person name="Hepburn T."/>
            <person name="Howarth C."/>
            <person name="Jen D."/>
            <person name="Larson L."/>
            <person name="Mehta T."/>
            <person name="Neiman D."/>
            <person name="Pearson M."/>
            <person name="Roberts A."/>
            <person name="Saif S."/>
            <person name="Shea T."/>
            <person name="Shenoy N."/>
            <person name="Sisk P."/>
            <person name="Stolte C."/>
            <person name="Sykes S."/>
            <person name="Walk T."/>
            <person name="White J."/>
            <person name="Yandava C."/>
            <person name="Haas B."/>
            <person name="Nusbaum C."/>
            <person name="Birren B."/>
        </authorList>
    </citation>
    <scope>NUCLEOTIDE SEQUENCE [LARGE SCALE GENOMIC DNA]</scope>
    <source>
        <strain evidence="4">R3-111a-1</strain>
    </source>
</reference>
<evidence type="ECO:0000259" key="1">
    <source>
        <dbReference type="Pfam" id="PF04909"/>
    </source>
</evidence>
<protein>
    <recommendedName>
        <fullName evidence="1">Amidohydrolase-related domain-containing protein</fullName>
    </recommendedName>
</protein>
<reference evidence="3" key="4">
    <citation type="journal article" date="2015" name="G3 (Bethesda)">
        <title>Genome sequences of three phytopathogenic species of the Magnaporthaceae family of fungi.</title>
        <authorList>
            <person name="Okagaki L.H."/>
            <person name="Nunes C.C."/>
            <person name="Sailsbery J."/>
            <person name="Clay B."/>
            <person name="Brown D."/>
            <person name="John T."/>
            <person name="Oh Y."/>
            <person name="Young N."/>
            <person name="Fitzgerald M."/>
            <person name="Haas B.J."/>
            <person name="Zeng Q."/>
            <person name="Young S."/>
            <person name="Adiconis X."/>
            <person name="Fan L."/>
            <person name="Levin J.Z."/>
            <person name="Mitchell T.K."/>
            <person name="Okubara P.A."/>
            <person name="Farman M.L."/>
            <person name="Kohn L.M."/>
            <person name="Birren B."/>
            <person name="Ma L.-J."/>
            <person name="Dean R.A."/>
        </authorList>
    </citation>
    <scope>NUCLEOTIDE SEQUENCE</scope>
    <source>
        <strain evidence="3">R3-111a-1</strain>
    </source>
</reference>
<dbReference type="EnsemblFungi" id="EJT69600">
    <property type="protein sequence ID" value="EJT69600"/>
    <property type="gene ID" value="GGTG_13216"/>
</dbReference>
<proteinExistence type="predicted"/>
<accession>J3PI88</accession>
<dbReference type="Proteomes" id="UP000006039">
    <property type="component" value="Unassembled WGS sequence"/>
</dbReference>
<organism evidence="2">
    <name type="scientific">Gaeumannomyces tritici (strain R3-111a-1)</name>
    <name type="common">Wheat and barley take-all root rot fungus</name>
    <name type="synonym">Gaeumannomyces graminis var. tritici</name>
    <dbReference type="NCBI Taxonomy" id="644352"/>
    <lineage>
        <taxon>Eukaryota</taxon>
        <taxon>Fungi</taxon>
        <taxon>Dikarya</taxon>
        <taxon>Ascomycota</taxon>
        <taxon>Pezizomycotina</taxon>
        <taxon>Sordariomycetes</taxon>
        <taxon>Sordariomycetidae</taxon>
        <taxon>Magnaporthales</taxon>
        <taxon>Magnaporthaceae</taxon>
        <taxon>Gaeumannomyces</taxon>
    </lineage>
</organism>
<evidence type="ECO:0000313" key="3">
    <source>
        <dbReference type="EnsemblFungi" id="EJT69600"/>
    </source>
</evidence>
<dbReference type="PANTHER" id="PTHR35563:SF2">
    <property type="entry name" value="BARREL METAL-DEPENDENT HYDROLASE, PUTATIVE (AFU_ORTHOLOGUE AFUA_1G16240)-RELATED"/>
    <property type="match status" value="1"/>
</dbReference>
<dbReference type="AlphaFoldDB" id="J3PI88"/>
<evidence type="ECO:0000313" key="2">
    <source>
        <dbReference type="EMBL" id="EJT69600.1"/>
    </source>
</evidence>
<reference evidence="2" key="3">
    <citation type="submission" date="2010-09" db="EMBL/GenBank/DDBJ databases">
        <title>Annotation of Gaeumannomyces graminis var. tritici R3-111a-1.</title>
        <authorList>
            <consortium name="The Broad Institute Genome Sequencing Platform"/>
            <person name="Ma L.-J."/>
            <person name="Dead R."/>
            <person name="Young S.K."/>
            <person name="Zeng Q."/>
            <person name="Gargeya S."/>
            <person name="Fitzgerald M."/>
            <person name="Haas B."/>
            <person name="Abouelleil A."/>
            <person name="Alvarado L."/>
            <person name="Arachchi H.M."/>
            <person name="Berlin A."/>
            <person name="Brown A."/>
            <person name="Chapman S.B."/>
            <person name="Chen Z."/>
            <person name="Dunbar C."/>
            <person name="Freedman E."/>
            <person name="Gearin G."/>
            <person name="Gellesch M."/>
            <person name="Goldberg J."/>
            <person name="Griggs A."/>
            <person name="Gujja S."/>
            <person name="Heiman D."/>
            <person name="Howarth C."/>
            <person name="Larson L."/>
            <person name="Lui A."/>
            <person name="MacDonald P.J.P."/>
            <person name="Mehta T."/>
            <person name="Montmayeur A."/>
            <person name="Murphy C."/>
            <person name="Neiman D."/>
            <person name="Pearson M."/>
            <person name="Priest M."/>
            <person name="Roberts A."/>
            <person name="Saif S."/>
            <person name="Shea T."/>
            <person name="Shenoy N."/>
            <person name="Sisk P."/>
            <person name="Stolte C."/>
            <person name="Sykes S."/>
            <person name="Yandava C."/>
            <person name="Wortman J."/>
            <person name="Nusbaum C."/>
            <person name="Birren B."/>
        </authorList>
    </citation>
    <scope>NUCLEOTIDE SEQUENCE</scope>
    <source>
        <strain evidence="2">R3-111a-1</strain>
    </source>
</reference>
<gene>
    <name evidence="3" type="primary">20353674</name>
    <name evidence="2" type="ORF">GGTG_13216</name>
</gene>
<reference evidence="2" key="2">
    <citation type="submission" date="2010-07" db="EMBL/GenBank/DDBJ databases">
        <authorList>
            <consortium name="The Broad Institute Genome Sequencing Platform"/>
            <consortium name="Broad Institute Genome Sequencing Center for Infectious Disease"/>
            <person name="Ma L.-J."/>
            <person name="Dead R."/>
            <person name="Young S."/>
            <person name="Zeng Q."/>
            <person name="Koehrsen M."/>
            <person name="Alvarado L."/>
            <person name="Berlin A."/>
            <person name="Chapman S.B."/>
            <person name="Chen Z."/>
            <person name="Freedman E."/>
            <person name="Gellesch M."/>
            <person name="Goldberg J."/>
            <person name="Griggs A."/>
            <person name="Gujja S."/>
            <person name="Heilman E.R."/>
            <person name="Heiman D."/>
            <person name="Hepburn T."/>
            <person name="Howarth C."/>
            <person name="Jen D."/>
            <person name="Larson L."/>
            <person name="Mehta T."/>
            <person name="Neiman D."/>
            <person name="Pearson M."/>
            <person name="Roberts A."/>
            <person name="Saif S."/>
            <person name="Shea T."/>
            <person name="Shenoy N."/>
            <person name="Sisk P."/>
            <person name="Stolte C."/>
            <person name="Sykes S."/>
            <person name="Walk T."/>
            <person name="White J."/>
            <person name="Yandava C."/>
            <person name="Haas B."/>
            <person name="Nusbaum C."/>
            <person name="Birren B."/>
        </authorList>
    </citation>
    <scope>NUCLEOTIDE SEQUENCE</scope>
    <source>
        <strain evidence="2">R3-111a-1</strain>
    </source>
</reference>
<dbReference type="EMBL" id="GL385404">
    <property type="protein sequence ID" value="EJT69600.1"/>
    <property type="molecule type" value="Genomic_DNA"/>
</dbReference>
<sequence>MALTTVQLPAMAWNCHMHLFDPVAYPFKPTRSYTPEAAPMTVFMNNALTENAIVVQATVEDGHAGLLDHLGQARALAPERTDMVSDAALRDMTDAGYDALHGAGVRGLRIHGSYGGSGDDNATWVQGQFVQAVAQAPIRRLGWLVTSQLSLVMWAVLADVILNGPLLADAVFVADHNGSARPQDIGSADLDAFLRLLRSGRFYVKVGALHRRSPGNLSAMRPIIETFASTAPDALLWGSGWPHVNATATGLAPAPPLRGVDTGAELELLREWLTDDQWEHMFVTNPARAFGVDGRRRA</sequence>
<dbReference type="RefSeq" id="XP_009229385.1">
    <property type="nucleotide sequence ID" value="XM_009231121.1"/>
</dbReference>
<dbReference type="GO" id="GO:0016787">
    <property type="term" value="F:hydrolase activity"/>
    <property type="evidence" value="ECO:0007669"/>
    <property type="project" value="InterPro"/>
</dbReference>
<dbReference type="InterPro" id="IPR006680">
    <property type="entry name" value="Amidohydro-rel"/>
</dbReference>
<dbReference type="InterPro" id="IPR032466">
    <property type="entry name" value="Metal_Hydrolase"/>
</dbReference>